<feature type="chain" id="PRO_5043539103" evidence="1">
    <location>
        <begin position="22"/>
        <end position="135"/>
    </location>
</feature>
<dbReference type="Proteomes" id="UP001314170">
    <property type="component" value="Unassembled WGS sequence"/>
</dbReference>
<organism evidence="2 3">
    <name type="scientific">Dovyalis caffra</name>
    <dbReference type="NCBI Taxonomy" id="77055"/>
    <lineage>
        <taxon>Eukaryota</taxon>
        <taxon>Viridiplantae</taxon>
        <taxon>Streptophyta</taxon>
        <taxon>Embryophyta</taxon>
        <taxon>Tracheophyta</taxon>
        <taxon>Spermatophyta</taxon>
        <taxon>Magnoliopsida</taxon>
        <taxon>eudicotyledons</taxon>
        <taxon>Gunneridae</taxon>
        <taxon>Pentapetalae</taxon>
        <taxon>rosids</taxon>
        <taxon>fabids</taxon>
        <taxon>Malpighiales</taxon>
        <taxon>Salicaceae</taxon>
        <taxon>Flacourtieae</taxon>
        <taxon>Dovyalis</taxon>
    </lineage>
</organism>
<evidence type="ECO:0000313" key="3">
    <source>
        <dbReference type="Proteomes" id="UP001314170"/>
    </source>
</evidence>
<comment type="caution">
    <text evidence="2">The sequence shown here is derived from an EMBL/GenBank/DDBJ whole genome shotgun (WGS) entry which is preliminary data.</text>
</comment>
<dbReference type="EMBL" id="CAWUPB010001178">
    <property type="protein sequence ID" value="CAK7349823.1"/>
    <property type="molecule type" value="Genomic_DNA"/>
</dbReference>
<evidence type="ECO:0000313" key="2">
    <source>
        <dbReference type="EMBL" id="CAK7349823.1"/>
    </source>
</evidence>
<dbReference type="AlphaFoldDB" id="A0AAV1SHT6"/>
<accession>A0AAV1SHT6</accession>
<gene>
    <name evidence="2" type="ORF">DCAF_LOCUS22544</name>
</gene>
<evidence type="ECO:0000256" key="1">
    <source>
        <dbReference type="SAM" id="SignalP"/>
    </source>
</evidence>
<proteinExistence type="predicted"/>
<feature type="signal peptide" evidence="1">
    <location>
        <begin position="1"/>
        <end position="21"/>
    </location>
</feature>
<sequence length="135" mass="15411">MESKKISLVVVVAMVLALTLAQSSFARVPYPFILDAVWVDDQTMIPGELIIEEQARPLLMERKMVHPFRLFVFTHWFLKHQIETPKGHAALPSTIQITSCVPVRARHNPLPDSPDNSINFDWMAEQIPLLTHSQE</sequence>
<keyword evidence="3" id="KW-1185">Reference proteome</keyword>
<keyword evidence="1" id="KW-0732">Signal</keyword>
<reference evidence="2 3" key="1">
    <citation type="submission" date="2024-01" db="EMBL/GenBank/DDBJ databases">
        <authorList>
            <person name="Waweru B."/>
        </authorList>
    </citation>
    <scope>NUCLEOTIDE SEQUENCE [LARGE SCALE GENOMIC DNA]</scope>
</reference>
<protein>
    <submittedName>
        <fullName evidence="2">Uncharacterized protein</fullName>
    </submittedName>
</protein>
<name>A0AAV1SHT6_9ROSI</name>